<dbReference type="Proteomes" id="UP000307173">
    <property type="component" value="Unassembled WGS sequence"/>
</dbReference>
<dbReference type="GO" id="GO:0006644">
    <property type="term" value="P:phospholipid metabolic process"/>
    <property type="evidence" value="ECO:0007669"/>
    <property type="project" value="InterPro"/>
</dbReference>
<dbReference type="SUPFAM" id="SSF48317">
    <property type="entry name" value="Acid phosphatase/Vanadium-dependent haloperoxidase"/>
    <property type="match status" value="1"/>
</dbReference>
<evidence type="ECO:0000313" key="9">
    <source>
        <dbReference type="Proteomes" id="UP000307173"/>
    </source>
</evidence>
<evidence type="ECO:0000256" key="5">
    <source>
        <dbReference type="ARBA" id="ARBA00023136"/>
    </source>
</evidence>
<keyword evidence="3 6" id="KW-0812">Transmembrane</keyword>
<dbReference type="CDD" id="cd03390">
    <property type="entry name" value="PAP2_containing_1_like"/>
    <property type="match status" value="1"/>
</dbReference>
<dbReference type="GO" id="GO:0046839">
    <property type="term" value="P:phospholipid dephosphorylation"/>
    <property type="evidence" value="ECO:0007669"/>
    <property type="project" value="TreeGrafter"/>
</dbReference>
<dbReference type="GO" id="GO:0008195">
    <property type="term" value="F:phosphatidate phosphatase activity"/>
    <property type="evidence" value="ECO:0007669"/>
    <property type="project" value="TreeGrafter"/>
</dbReference>
<dbReference type="PANTHER" id="PTHR10165:SF192">
    <property type="entry name" value="PHOSPHATIDIC ACID PHOSPHATASE TYPE 2_HALOPEROXIDASE DOMAIN-CONTAINING PROTEIN"/>
    <property type="match status" value="1"/>
</dbReference>
<organism evidence="8 9">
    <name type="scientific">Pichia inconspicua</name>
    <dbReference type="NCBI Taxonomy" id="52247"/>
    <lineage>
        <taxon>Eukaryota</taxon>
        <taxon>Fungi</taxon>
        <taxon>Dikarya</taxon>
        <taxon>Ascomycota</taxon>
        <taxon>Saccharomycotina</taxon>
        <taxon>Pichiomycetes</taxon>
        <taxon>Pichiales</taxon>
        <taxon>Pichiaceae</taxon>
        <taxon>Pichia</taxon>
    </lineage>
</organism>
<feature type="domain" description="Phosphatidic acid phosphatase type 2/haloperoxidase" evidence="7">
    <location>
        <begin position="111"/>
        <end position="256"/>
    </location>
</feature>
<comment type="subcellular location">
    <subcellularLocation>
        <location evidence="1">Membrane</location>
        <topology evidence="1">Multi-pass membrane protein</topology>
    </subcellularLocation>
</comment>
<reference evidence="8 9" key="1">
    <citation type="journal article" date="2019" name="Front. Genet.">
        <title>Whole-Genome Sequencing of the Opportunistic Yeast Pathogen Candida inconspicua Uncovers Its Hybrid Origin.</title>
        <authorList>
            <person name="Mixao V."/>
            <person name="Hansen A.P."/>
            <person name="Saus E."/>
            <person name="Boekhout T."/>
            <person name="Lass-Florl C."/>
            <person name="Gabaldon T."/>
        </authorList>
    </citation>
    <scope>NUCLEOTIDE SEQUENCE [LARGE SCALE GENOMIC DNA]</scope>
    <source>
        <strain evidence="8 9">CBS 180</strain>
    </source>
</reference>
<evidence type="ECO:0000256" key="2">
    <source>
        <dbReference type="ARBA" id="ARBA00008816"/>
    </source>
</evidence>
<keyword evidence="4 6" id="KW-1133">Transmembrane helix</keyword>
<feature type="transmembrane region" description="Helical" evidence="6">
    <location>
        <begin position="12"/>
        <end position="41"/>
    </location>
</feature>
<evidence type="ECO:0000259" key="7">
    <source>
        <dbReference type="SMART" id="SM00014"/>
    </source>
</evidence>
<dbReference type="InterPro" id="IPR000326">
    <property type="entry name" value="PAP2/HPO"/>
</dbReference>
<dbReference type="EMBL" id="SELW01000049">
    <property type="protein sequence ID" value="TID31110.1"/>
    <property type="molecule type" value="Genomic_DNA"/>
</dbReference>
<evidence type="ECO:0000313" key="8">
    <source>
        <dbReference type="EMBL" id="TID31110.1"/>
    </source>
</evidence>
<keyword evidence="5 6" id="KW-0472">Membrane</keyword>
<accession>A0A4V4NG94</accession>
<comment type="caution">
    <text evidence="8">The sequence shown here is derived from an EMBL/GenBank/DDBJ whole genome shotgun (WGS) entry which is preliminary data.</text>
</comment>
<comment type="similarity">
    <text evidence="2">Belongs to the PA-phosphatase related phosphoesterase family.</text>
</comment>
<proteinExistence type="inferred from homology"/>
<dbReference type="PANTHER" id="PTHR10165">
    <property type="entry name" value="LIPID PHOSPHATE PHOSPHATASE"/>
    <property type="match status" value="1"/>
</dbReference>
<dbReference type="InterPro" id="IPR036938">
    <property type="entry name" value="PAP2/HPO_sf"/>
</dbReference>
<dbReference type="Pfam" id="PF01569">
    <property type="entry name" value="PAP2"/>
    <property type="match status" value="1"/>
</dbReference>
<gene>
    <name evidence="8" type="ORF">CANINC_000354</name>
</gene>
<dbReference type="InterPro" id="IPR043216">
    <property type="entry name" value="PAP-like"/>
</dbReference>
<dbReference type="OrthoDB" id="8907274at2759"/>
<feature type="transmembrane region" description="Helical" evidence="6">
    <location>
        <begin position="73"/>
        <end position="96"/>
    </location>
</feature>
<evidence type="ECO:0000256" key="3">
    <source>
        <dbReference type="ARBA" id="ARBA00022692"/>
    </source>
</evidence>
<dbReference type="SMART" id="SM00014">
    <property type="entry name" value="acidPPc"/>
    <property type="match status" value="1"/>
</dbReference>
<dbReference type="AlphaFoldDB" id="A0A4V4NG94"/>
<evidence type="ECO:0000256" key="6">
    <source>
        <dbReference type="SAM" id="Phobius"/>
    </source>
</evidence>
<dbReference type="Gene3D" id="1.20.144.10">
    <property type="entry name" value="Phosphatidic acid phosphatase type 2/haloperoxidase"/>
    <property type="match status" value="1"/>
</dbReference>
<evidence type="ECO:0000256" key="1">
    <source>
        <dbReference type="ARBA" id="ARBA00004141"/>
    </source>
</evidence>
<name>A0A4V4NG94_9ASCO</name>
<evidence type="ECO:0000256" key="4">
    <source>
        <dbReference type="ARBA" id="ARBA00022989"/>
    </source>
</evidence>
<dbReference type="GO" id="GO:0016020">
    <property type="term" value="C:membrane"/>
    <property type="evidence" value="ECO:0007669"/>
    <property type="project" value="UniProtKB-SubCell"/>
</dbReference>
<dbReference type="STRING" id="52247.A0A4V4NG94"/>
<keyword evidence="9" id="KW-1185">Reference proteome</keyword>
<sequence>MAVRKSVECNVAGLSISVVSALSYLVDWATYIAMLVFAIIWGSQTVPHKVDFSVWDITIMHQYVPENETYAPIWYLIILIAIIPIIMIVICCYWYLQNRSKSRMLWDIHQSILGSFGAISSQLILVVVVKNITGIPRPDFLQRCQPNYNDVTDFQLATDAICSTADEPLINEGFRSFPSGHSSTVFASQVFLSLFLIGKIKIDAVNFFSWKLLVSIVYPLIVALKISFSRVSDNRHRIQDVLFGNLIGLIFGTAFYFLYFTNPFTKKISVAICPRKFEIVDTFVEFLNIRLSCYDLDNEVDQTKYTEHIDEDAHIFPQQQNLFSPRFDSKNFKTRPHTVNSMGRI</sequence>
<feature type="transmembrane region" description="Helical" evidence="6">
    <location>
        <begin position="208"/>
        <end position="228"/>
    </location>
</feature>
<feature type="transmembrane region" description="Helical" evidence="6">
    <location>
        <begin position="240"/>
        <end position="259"/>
    </location>
</feature>
<protein>
    <recommendedName>
        <fullName evidence="7">Phosphatidic acid phosphatase type 2/haloperoxidase domain-containing protein</fullName>
    </recommendedName>
</protein>